<dbReference type="PANTHER" id="PTHR43580:SF2">
    <property type="entry name" value="CYTOKINE-LIKE NUCLEAR FACTOR N-PAC"/>
    <property type="match status" value="1"/>
</dbReference>
<feature type="domain" description="6-phosphogluconate dehydrogenase NADP-binding" evidence="5">
    <location>
        <begin position="3"/>
        <end position="158"/>
    </location>
</feature>
<dbReference type="InterPro" id="IPR008927">
    <property type="entry name" value="6-PGluconate_DH-like_C_sf"/>
</dbReference>
<dbReference type="InterPro" id="IPR036291">
    <property type="entry name" value="NAD(P)-bd_dom_sf"/>
</dbReference>
<evidence type="ECO:0000259" key="5">
    <source>
        <dbReference type="Pfam" id="PF03446"/>
    </source>
</evidence>
<dbReference type="Proteomes" id="UP000245999">
    <property type="component" value="Chromosome"/>
</dbReference>
<dbReference type="PROSITE" id="PS00895">
    <property type="entry name" value="3_HYDROXYISOBUT_DH"/>
    <property type="match status" value="1"/>
</dbReference>
<feature type="domain" description="3-hydroxyisobutyrate dehydrogenase-like NAD-binding" evidence="6">
    <location>
        <begin position="167"/>
        <end position="285"/>
    </location>
</feature>
<evidence type="ECO:0000259" key="6">
    <source>
        <dbReference type="Pfam" id="PF14833"/>
    </source>
</evidence>
<proteinExistence type="predicted"/>
<dbReference type="InterPro" id="IPR015815">
    <property type="entry name" value="HIBADH-related"/>
</dbReference>
<dbReference type="InterPro" id="IPR013328">
    <property type="entry name" value="6PGD_dom2"/>
</dbReference>
<dbReference type="Gene3D" id="1.10.1040.10">
    <property type="entry name" value="N-(1-d-carboxylethyl)-l-norvaline Dehydrogenase, domain 2"/>
    <property type="match status" value="1"/>
</dbReference>
<dbReference type="EMBL" id="CP029145">
    <property type="protein sequence ID" value="AWM32344.1"/>
    <property type="molecule type" value="Genomic_DNA"/>
</dbReference>
<dbReference type="KEGG" id="hnv:DDQ68_05775"/>
<dbReference type="OrthoDB" id="9786703at2"/>
<dbReference type="PANTHER" id="PTHR43580">
    <property type="entry name" value="OXIDOREDUCTASE GLYR1-RELATED"/>
    <property type="match status" value="1"/>
</dbReference>
<evidence type="ECO:0000256" key="2">
    <source>
        <dbReference type="ARBA" id="ARBA00023027"/>
    </source>
</evidence>
<dbReference type="SUPFAM" id="SSF51735">
    <property type="entry name" value="NAD(P)-binding Rossmann-fold domains"/>
    <property type="match status" value="1"/>
</dbReference>
<keyword evidence="8" id="KW-1185">Reference proteome</keyword>
<feature type="active site" evidence="3">
    <location>
        <position position="172"/>
    </location>
</feature>
<feature type="signal peptide" evidence="4">
    <location>
        <begin position="1"/>
        <end position="17"/>
    </location>
</feature>
<dbReference type="PIRSF" id="PIRSF000103">
    <property type="entry name" value="HIBADH"/>
    <property type="match status" value="1"/>
</dbReference>
<organism evidence="7 8">
    <name type="scientific">Hymenobacter nivis</name>
    <dbReference type="NCBI Taxonomy" id="1850093"/>
    <lineage>
        <taxon>Bacteria</taxon>
        <taxon>Pseudomonadati</taxon>
        <taxon>Bacteroidota</taxon>
        <taxon>Cytophagia</taxon>
        <taxon>Cytophagales</taxon>
        <taxon>Hymenobacteraceae</taxon>
        <taxon>Hymenobacter</taxon>
    </lineage>
</organism>
<dbReference type="InterPro" id="IPR002204">
    <property type="entry name" value="3-OH-isobutyrate_DH-rel_CS"/>
</dbReference>
<accession>A0A2Z3GSL3</accession>
<evidence type="ECO:0000256" key="4">
    <source>
        <dbReference type="SAM" id="SignalP"/>
    </source>
</evidence>
<evidence type="ECO:0000256" key="3">
    <source>
        <dbReference type="PIRSR" id="PIRSR000103-1"/>
    </source>
</evidence>
<dbReference type="GO" id="GO:0016054">
    <property type="term" value="P:organic acid catabolic process"/>
    <property type="evidence" value="ECO:0007669"/>
    <property type="project" value="UniProtKB-ARBA"/>
</dbReference>
<dbReference type="Pfam" id="PF03446">
    <property type="entry name" value="NAD_binding_2"/>
    <property type="match status" value="1"/>
</dbReference>
<keyword evidence="4" id="KW-0732">Signal</keyword>
<dbReference type="InterPro" id="IPR029154">
    <property type="entry name" value="HIBADH-like_NADP-bd"/>
</dbReference>
<dbReference type="RefSeq" id="WP_109655457.1">
    <property type="nucleotide sequence ID" value="NZ_CP029145.1"/>
</dbReference>
<gene>
    <name evidence="7" type="ORF">DDQ68_05775</name>
</gene>
<dbReference type="Gene3D" id="3.40.50.720">
    <property type="entry name" value="NAD(P)-binding Rossmann-like Domain"/>
    <property type="match status" value="1"/>
</dbReference>
<sequence length="295" mass="30687">MAKLAFLGLGNMGLAMAANLLKAGHTLTVYNRTAAKAAPLQAQGATVAATPAEAARGAEAVFTMVSDDAVLTELVTGPEGLLHGLAPNAVHISCSTVAPTTTTRLAEAHAAHGSEFVAAPVFGKPDAAASAKLWLGLAGPPAARAKVQPWLAPLGQGVHEFGDDPAAASVVKLCGNFMLGAAIEAMAEAFTLAEKSGVGRQPIYDFLVNTIFDCPVYHGYGRMIASKNYTPVGALPPIIRKDFRLVLDHAQQLATPMPLAQLVHNRMSTTVARGEDDVDWTAFARRVSEDAGLEA</sequence>
<dbReference type="SUPFAM" id="SSF48179">
    <property type="entry name" value="6-phosphogluconate dehydrogenase C-terminal domain-like"/>
    <property type="match status" value="1"/>
</dbReference>
<dbReference type="InterPro" id="IPR051265">
    <property type="entry name" value="HIBADH-related_NP60_sf"/>
</dbReference>
<keyword evidence="2" id="KW-0520">NAD</keyword>
<dbReference type="InterPro" id="IPR006115">
    <property type="entry name" value="6PGDH_NADP-bd"/>
</dbReference>
<protein>
    <submittedName>
        <fullName evidence="7">6-phosphogluconate dehydrogenase</fullName>
    </submittedName>
</protein>
<reference evidence="8" key="1">
    <citation type="submission" date="2018-04" db="EMBL/GenBank/DDBJ databases">
        <title>Complete genome of Antarctic heterotrophic bacterium Hymenobacter nivis.</title>
        <authorList>
            <person name="Terashima M."/>
        </authorList>
    </citation>
    <scope>NUCLEOTIDE SEQUENCE [LARGE SCALE GENOMIC DNA]</scope>
    <source>
        <strain evidence="8">NBRC 111535</strain>
    </source>
</reference>
<evidence type="ECO:0000313" key="7">
    <source>
        <dbReference type="EMBL" id="AWM32344.1"/>
    </source>
</evidence>
<evidence type="ECO:0000313" key="8">
    <source>
        <dbReference type="Proteomes" id="UP000245999"/>
    </source>
</evidence>
<dbReference type="GO" id="GO:0016491">
    <property type="term" value="F:oxidoreductase activity"/>
    <property type="evidence" value="ECO:0007669"/>
    <property type="project" value="UniProtKB-KW"/>
</dbReference>
<dbReference type="Pfam" id="PF14833">
    <property type="entry name" value="NAD_binding_11"/>
    <property type="match status" value="1"/>
</dbReference>
<evidence type="ECO:0000256" key="1">
    <source>
        <dbReference type="ARBA" id="ARBA00023002"/>
    </source>
</evidence>
<dbReference type="AlphaFoldDB" id="A0A2Z3GSL3"/>
<dbReference type="GO" id="GO:0051287">
    <property type="term" value="F:NAD binding"/>
    <property type="evidence" value="ECO:0007669"/>
    <property type="project" value="InterPro"/>
</dbReference>
<name>A0A2Z3GSL3_9BACT</name>
<keyword evidence="1" id="KW-0560">Oxidoreductase</keyword>
<dbReference type="GO" id="GO:0050661">
    <property type="term" value="F:NADP binding"/>
    <property type="evidence" value="ECO:0007669"/>
    <property type="project" value="InterPro"/>
</dbReference>
<feature type="chain" id="PRO_5016458379" evidence="4">
    <location>
        <begin position="18"/>
        <end position="295"/>
    </location>
</feature>